<feature type="domain" description="Alanine racemase C-terminal" evidence="8">
    <location>
        <begin position="246"/>
        <end position="374"/>
    </location>
</feature>
<comment type="caution">
    <text evidence="9">The sequence shown here is derived from an EMBL/GenBank/DDBJ whole genome shotgun (WGS) entry which is preliminary data.</text>
</comment>
<dbReference type="EC" id="5.1.1.1" evidence="5"/>
<keyword evidence="10" id="KW-1185">Reference proteome</keyword>
<evidence type="ECO:0000256" key="4">
    <source>
        <dbReference type="ARBA" id="ARBA00023235"/>
    </source>
</evidence>
<dbReference type="GO" id="GO:0009252">
    <property type="term" value="P:peptidoglycan biosynthetic process"/>
    <property type="evidence" value="ECO:0007669"/>
    <property type="project" value="TreeGrafter"/>
</dbReference>
<reference evidence="9 10" key="1">
    <citation type="submission" date="2017-06" db="EMBL/GenBank/DDBJ databases">
        <title>Draft Genome Sequence of Natranaerobius trueperi halophilic, alkalithermophilic bacteria from soda lakes.</title>
        <authorList>
            <person name="Zhao B."/>
        </authorList>
    </citation>
    <scope>NUCLEOTIDE SEQUENCE [LARGE SCALE GENOMIC DNA]</scope>
    <source>
        <strain evidence="9 10">DSM 18760</strain>
    </source>
</reference>
<feature type="active site" description="Proton acceptor; specific for D-alanine" evidence="5">
    <location>
        <position position="40"/>
    </location>
</feature>
<dbReference type="PROSITE" id="PS00395">
    <property type="entry name" value="ALANINE_RACEMASE"/>
    <property type="match status" value="1"/>
</dbReference>
<comment type="function">
    <text evidence="5">Catalyzes the interconversion of L-alanine and D-alanine. May also act on other amino acids.</text>
</comment>
<dbReference type="AlphaFoldDB" id="A0A226BWX4"/>
<evidence type="ECO:0000256" key="3">
    <source>
        <dbReference type="ARBA" id="ARBA00022898"/>
    </source>
</evidence>
<feature type="active site" description="Proton acceptor; specific for L-alanine" evidence="5">
    <location>
        <position position="267"/>
    </location>
</feature>
<evidence type="ECO:0000259" key="8">
    <source>
        <dbReference type="SMART" id="SM01005"/>
    </source>
</evidence>
<keyword evidence="3 5" id="KW-0663">Pyridoxal phosphate</keyword>
<dbReference type="FunFam" id="2.40.37.10:FF:000006">
    <property type="entry name" value="Alanine racemase"/>
    <property type="match status" value="1"/>
</dbReference>
<feature type="binding site" evidence="5 7">
    <location>
        <position position="315"/>
    </location>
    <ligand>
        <name>substrate</name>
    </ligand>
</feature>
<dbReference type="CDD" id="cd00430">
    <property type="entry name" value="PLPDE_III_AR"/>
    <property type="match status" value="1"/>
</dbReference>
<dbReference type="GO" id="GO:0005829">
    <property type="term" value="C:cytosol"/>
    <property type="evidence" value="ECO:0007669"/>
    <property type="project" value="TreeGrafter"/>
</dbReference>
<dbReference type="SMART" id="SM01005">
    <property type="entry name" value="Ala_racemase_C"/>
    <property type="match status" value="1"/>
</dbReference>
<evidence type="ECO:0000313" key="9">
    <source>
        <dbReference type="EMBL" id="OWZ82814.1"/>
    </source>
</evidence>
<comment type="catalytic activity">
    <reaction evidence="1 5">
        <text>L-alanine = D-alanine</text>
        <dbReference type="Rhea" id="RHEA:20249"/>
        <dbReference type="ChEBI" id="CHEBI:57416"/>
        <dbReference type="ChEBI" id="CHEBI:57972"/>
        <dbReference type="EC" id="5.1.1.1"/>
    </reaction>
</comment>
<feature type="binding site" evidence="5 7">
    <location>
        <position position="138"/>
    </location>
    <ligand>
        <name>substrate</name>
    </ligand>
</feature>
<comment type="cofactor">
    <cofactor evidence="2 5 6">
        <name>pyridoxal 5'-phosphate</name>
        <dbReference type="ChEBI" id="CHEBI:597326"/>
    </cofactor>
</comment>
<dbReference type="InterPro" id="IPR011079">
    <property type="entry name" value="Ala_racemase_C"/>
</dbReference>
<evidence type="ECO:0000256" key="7">
    <source>
        <dbReference type="PIRSR" id="PIRSR600821-52"/>
    </source>
</evidence>
<dbReference type="GO" id="GO:0008784">
    <property type="term" value="F:alanine racemase activity"/>
    <property type="evidence" value="ECO:0007669"/>
    <property type="project" value="UniProtKB-UniRule"/>
</dbReference>
<evidence type="ECO:0000256" key="2">
    <source>
        <dbReference type="ARBA" id="ARBA00001933"/>
    </source>
</evidence>
<gene>
    <name evidence="9" type="ORF">CDO51_12085</name>
</gene>
<comment type="similarity">
    <text evidence="5">Belongs to the alanine racemase family.</text>
</comment>
<dbReference type="RefSeq" id="WP_089024483.1">
    <property type="nucleotide sequence ID" value="NZ_NIQC01000040.1"/>
</dbReference>
<keyword evidence="4 5" id="KW-0413">Isomerase</keyword>
<dbReference type="PANTHER" id="PTHR30511">
    <property type="entry name" value="ALANINE RACEMASE"/>
    <property type="match status" value="1"/>
</dbReference>
<dbReference type="OrthoDB" id="9813814at2"/>
<dbReference type="InterPro" id="IPR000821">
    <property type="entry name" value="Ala_racemase"/>
</dbReference>
<proteinExistence type="inferred from homology"/>
<dbReference type="Proteomes" id="UP000214588">
    <property type="component" value="Unassembled WGS sequence"/>
</dbReference>
<dbReference type="SUPFAM" id="SSF50621">
    <property type="entry name" value="Alanine racemase C-terminal domain-like"/>
    <property type="match status" value="1"/>
</dbReference>
<evidence type="ECO:0000313" key="10">
    <source>
        <dbReference type="Proteomes" id="UP000214588"/>
    </source>
</evidence>
<dbReference type="NCBIfam" id="TIGR00492">
    <property type="entry name" value="alr"/>
    <property type="match status" value="1"/>
</dbReference>
<dbReference type="Gene3D" id="3.20.20.10">
    <property type="entry name" value="Alanine racemase"/>
    <property type="match status" value="1"/>
</dbReference>
<accession>A0A226BWX4</accession>
<dbReference type="GO" id="GO:0030632">
    <property type="term" value="P:D-alanine biosynthetic process"/>
    <property type="evidence" value="ECO:0007669"/>
    <property type="project" value="UniProtKB-UniRule"/>
</dbReference>
<comment type="pathway">
    <text evidence="5">Amino-acid biosynthesis; D-alanine biosynthesis; D-alanine from L-alanine: step 1/1.</text>
</comment>
<dbReference type="GO" id="GO:0030170">
    <property type="term" value="F:pyridoxal phosphate binding"/>
    <property type="evidence" value="ECO:0007669"/>
    <property type="project" value="UniProtKB-UniRule"/>
</dbReference>
<sequence length="390" mass="43202">MSDLIPIRPTFTEIDLDNLSHNFQQIKKLVQGKKIMAVVKADGYGHGAVEVAKEVLNKGANYLGVAMLEEAIELRKAGIAAPILVLGYTPPDHADACIKYGITSTIFTYEVAKAFSERAVNMGRTAYVHLKVDTGMGRVGVTPDETVEFVKIINELPYLKVEGIFTHFSVADDKDKSYTKRQLDSFNYILTSLQEEKINIPIKHSANSAATIDLQDTHFDMVRVGLALYGLYPSPHMRKTVDLKPVMTLKSQVAFLKIVPKGTSISYGRKYITDQESKIGTLPIGYADGFSRILTNKCEALIKGIRVPVIGSICMDQCMFIANNVSNINIGDEVVIFGNQGGKEITVDEIADKLGTINYEVVCMIDKRVPRLYLKNNRVVKKKSLTSKMN</sequence>
<dbReference type="InterPro" id="IPR001608">
    <property type="entry name" value="Ala_racemase_N"/>
</dbReference>
<protein>
    <recommendedName>
        <fullName evidence="5">Alanine racemase</fullName>
        <ecNumber evidence="5">5.1.1.1</ecNumber>
    </recommendedName>
</protein>
<evidence type="ECO:0000256" key="5">
    <source>
        <dbReference type="HAMAP-Rule" id="MF_01201"/>
    </source>
</evidence>
<dbReference type="Pfam" id="PF00842">
    <property type="entry name" value="Ala_racemase_C"/>
    <property type="match status" value="1"/>
</dbReference>
<dbReference type="Pfam" id="PF01168">
    <property type="entry name" value="Ala_racemase_N"/>
    <property type="match status" value="1"/>
</dbReference>
<dbReference type="PRINTS" id="PR00992">
    <property type="entry name" value="ALARACEMASE"/>
</dbReference>
<dbReference type="SUPFAM" id="SSF51419">
    <property type="entry name" value="PLP-binding barrel"/>
    <property type="match status" value="1"/>
</dbReference>
<organism evidence="9 10">
    <name type="scientific">Natranaerobius trueperi</name>
    <dbReference type="NCBI Taxonomy" id="759412"/>
    <lineage>
        <taxon>Bacteria</taxon>
        <taxon>Bacillati</taxon>
        <taxon>Bacillota</taxon>
        <taxon>Clostridia</taxon>
        <taxon>Natranaerobiales</taxon>
        <taxon>Natranaerobiaceae</taxon>
        <taxon>Natranaerobius</taxon>
    </lineage>
</organism>
<dbReference type="InterPro" id="IPR029066">
    <property type="entry name" value="PLP-binding_barrel"/>
</dbReference>
<feature type="modified residue" description="N6-(pyridoxal phosphate)lysine" evidence="5 6">
    <location>
        <position position="40"/>
    </location>
</feature>
<dbReference type="InterPro" id="IPR020622">
    <property type="entry name" value="Ala_racemase_pyridoxalP-BS"/>
</dbReference>
<name>A0A226BWX4_9FIRM</name>
<dbReference type="Gene3D" id="2.40.37.10">
    <property type="entry name" value="Lyase, Ornithine Decarboxylase, Chain A, domain 1"/>
    <property type="match status" value="1"/>
</dbReference>
<dbReference type="UniPathway" id="UPA00042">
    <property type="reaction ID" value="UER00497"/>
</dbReference>
<dbReference type="HAMAP" id="MF_01201">
    <property type="entry name" value="Ala_racemase"/>
    <property type="match status" value="1"/>
</dbReference>
<dbReference type="InterPro" id="IPR009006">
    <property type="entry name" value="Ala_racemase/Decarboxylase_C"/>
</dbReference>
<dbReference type="PANTHER" id="PTHR30511:SF0">
    <property type="entry name" value="ALANINE RACEMASE, CATABOLIC-RELATED"/>
    <property type="match status" value="1"/>
</dbReference>
<dbReference type="FunFam" id="3.20.20.10:FF:000002">
    <property type="entry name" value="Alanine racemase"/>
    <property type="match status" value="1"/>
</dbReference>
<dbReference type="EMBL" id="NIQC01000040">
    <property type="protein sequence ID" value="OWZ82814.1"/>
    <property type="molecule type" value="Genomic_DNA"/>
</dbReference>
<evidence type="ECO:0000256" key="6">
    <source>
        <dbReference type="PIRSR" id="PIRSR600821-50"/>
    </source>
</evidence>
<evidence type="ECO:0000256" key="1">
    <source>
        <dbReference type="ARBA" id="ARBA00000316"/>
    </source>
</evidence>